<name>A0ABV2AXE4_9GAMM</name>
<dbReference type="Gene3D" id="2.60.450.10">
    <property type="entry name" value="Lipopolysaccharide (LPS) transport protein A like domain"/>
    <property type="match status" value="1"/>
</dbReference>
<protein>
    <recommendedName>
        <fullName evidence="4">Lipopolysaccharide export system protein LptA</fullName>
    </recommendedName>
</protein>
<dbReference type="Proteomes" id="UP001460888">
    <property type="component" value="Unassembled WGS sequence"/>
</dbReference>
<evidence type="ECO:0000256" key="1">
    <source>
        <dbReference type="ARBA" id="ARBA00022448"/>
    </source>
</evidence>
<keyword evidence="3 4" id="KW-0574">Periplasm</keyword>
<dbReference type="InterPro" id="IPR005653">
    <property type="entry name" value="OstA-like_N"/>
</dbReference>
<comment type="subcellular location">
    <subcellularLocation>
        <location evidence="4">Periplasm</location>
    </subcellularLocation>
</comment>
<evidence type="ECO:0000256" key="3">
    <source>
        <dbReference type="ARBA" id="ARBA00022764"/>
    </source>
</evidence>
<feature type="signal peptide" evidence="4">
    <location>
        <begin position="1"/>
        <end position="30"/>
    </location>
</feature>
<comment type="function">
    <text evidence="4">Involved in the assembly of lipopolysaccharide (LPS). Required for the translocation of LPS from the inner membrane to the outer membrane. May form a bridge between the inner membrane and the outer membrane, via interactions with LptC and LptD, thereby facilitating LPS transfer across the periplasm.</text>
</comment>
<dbReference type="InterPro" id="IPR052037">
    <property type="entry name" value="LPS_export_LptA"/>
</dbReference>
<dbReference type="InterPro" id="IPR014340">
    <property type="entry name" value="LptA"/>
</dbReference>
<dbReference type="HAMAP" id="MF_01914">
    <property type="entry name" value="LPS_assembly_LptA"/>
    <property type="match status" value="1"/>
</dbReference>
<sequence length="175" mass="18868" precursor="true">MYKSPTRRRLRLAATAVLGLALVAGTTAYAQQKPLPIRIESNDADLSQQDGVSTYTGNVVLTRGGLTLTGYKLVITRINDRGNVKAVLNGSPAKLDKQPDREGDDVVTGDASKIEYTNNDSTVLLRGDAVVRRGGDEIHGQVIRHNVDTGRTQAERGSGDSERVRITIQPKGDQS</sequence>
<keyword evidence="8" id="KW-1185">Reference proteome</keyword>
<organism evidence="7 8">
    <name type="scientific">Salinisphaera dokdonensis CL-ES53</name>
    <dbReference type="NCBI Taxonomy" id="1304272"/>
    <lineage>
        <taxon>Bacteria</taxon>
        <taxon>Pseudomonadati</taxon>
        <taxon>Pseudomonadota</taxon>
        <taxon>Gammaproteobacteria</taxon>
        <taxon>Salinisphaerales</taxon>
        <taxon>Salinisphaeraceae</taxon>
        <taxon>Salinisphaera</taxon>
    </lineage>
</organism>
<keyword evidence="1 4" id="KW-0813">Transport</keyword>
<proteinExistence type="inferred from homology"/>
<comment type="similarity">
    <text evidence="4">Belongs to the LptA family.</text>
</comment>
<gene>
    <name evidence="4" type="primary">lptA</name>
    <name evidence="7" type="ORF">SADO_03660</name>
</gene>
<feature type="domain" description="Organic solvent tolerance-like N-terminal" evidence="6">
    <location>
        <begin position="39"/>
        <end position="150"/>
    </location>
</feature>
<feature type="region of interest" description="Disordered" evidence="5">
    <location>
        <begin position="146"/>
        <end position="175"/>
    </location>
</feature>
<reference evidence="7 8" key="1">
    <citation type="submission" date="2013-03" db="EMBL/GenBank/DDBJ databases">
        <title>Salinisphaera dokdonensis CL-ES53 Genome Sequencing.</title>
        <authorList>
            <person name="Li C."/>
            <person name="Lai Q."/>
            <person name="Shao Z."/>
        </authorList>
    </citation>
    <scope>NUCLEOTIDE SEQUENCE [LARGE SCALE GENOMIC DNA]</scope>
    <source>
        <strain evidence="7 8">CL-ES53</strain>
    </source>
</reference>
<feature type="chain" id="PRO_5044939303" description="Lipopolysaccharide export system protein LptA" evidence="4">
    <location>
        <begin position="31"/>
        <end position="175"/>
    </location>
</feature>
<dbReference type="Pfam" id="PF03968">
    <property type="entry name" value="LptD_N"/>
    <property type="match status" value="1"/>
</dbReference>
<evidence type="ECO:0000256" key="5">
    <source>
        <dbReference type="SAM" id="MobiDB-lite"/>
    </source>
</evidence>
<evidence type="ECO:0000256" key="4">
    <source>
        <dbReference type="HAMAP-Rule" id="MF_01914"/>
    </source>
</evidence>
<accession>A0ABV2AXE4</accession>
<dbReference type="PANTHER" id="PTHR36504:SF1">
    <property type="entry name" value="LIPOPOLYSACCHARIDE EXPORT SYSTEM PROTEIN LPTA"/>
    <property type="match status" value="1"/>
</dbReference>
<comment type="subunit">
    <text evidence="4">Component of the lipopolysaccharide transport and assembly complex.</text>
</comment>
<dbReference type="RefSeq" id="WP_353109316.1">
    <property type="nucleotide sequence ID" value="NZ_APND01000001.1"/>
</dbReference>
<evidence type="ECO:0000313" key="8">
    <source>
        <dbReference type="Proteomes" id="UP001460888"/>
    </source>
</evidence>
<evidence type="ECO:0000259" key="6">
    <source>
        <dbReference type="Pfam" id="PF03968"/>
    </source>
</evidence>
<keyword evidence="2 4" id="KW-0732">Signal</keyword>
<dbReference type="PANTHER" id="PTHR36504">
    <property type="entry name" value="LIPOPOLYSACCHARIDE EXPORT SYSTEM PROTEIN LPTA"/>
    <property type="match status" value="1"/>
</dbReference>
<dbReference type="EMBL" id="APND01000001">
    <property type="protein sequence ID" value="MES1928321.1"/>
    <property type="molecule type" value="Genomic_DNA"/>
</dbReference>
<evidence type="ECO:0000256" key="2">
    <source>
        <dbReference type="ARBA" id="ARBA00022729"/>
    </source>
</evidence>
<feature type="compositionally biased region" description="Basic and acidic residues" evidence="5">
    <location>
        <begin position="146"/>
        <end position="165"/>
    </location>
</feature>
<dbReference type="NCBIfam" id="TIGR03002">
    <property type="entry name" value="outer_YhbN_LptA"/>
    <property type="match status" value="1"/>
</dbReference>
<evidence type="ECO:0000313" key="7">
    <source>
        <dbReference type="EMBL" id="MES1928321.1"/>
    </source>
</evidence>
<comment type="caution">
    <text evidence="7">The sequence shown here is derived from an EMBL/GenBank/DDBJ whole genome shotgun (WGS) entry which is preliminary data.</text>
</comment>